<keyword evidence="1" id="KW-1133">Transmembrane helix</keyword>
<sequence>MAILVRRHGASAHHAEQRGSGTILAVSLALVVLLTMALILLLAQAAVMASRAATAADLAALAGADALRGITTGVPCVVAADVASRHGAVMTSCHLGPEQSVDVRTSTIQSSLVGPATGHSRAGPPP</sequence>
<organism evidence="2 3">
    <name type="scientific">Arthrobacter ulcerisalmonis</name>
    <dbReference type="NCBI Taxonomy" id="2483813"/>
    <lineage>
        <taxon>Bacteria</taxon>
        <taxon>Bacillati</taxon>
        <taxon>Actinomycetota</taxon>
        <taxon>Actinomycetes</taxon>
        <taxon>Micrococcales</taxon>
        <taxon>Micrococcaceae</taxon>
        <taxon>Arthrobacter</taxon>
    </lineage>
</organism>
<name>A0A3P5XAI2_9MICC</name>
<proteinExistence type="predicted"/>
<keyword evidence="1" id="KW-0472">Membrane</keyword>
<dbReference type="OrthoDB" id="4954565at2"/>
<reference evidence="2 3" key="1">
    <citation type="submission" date="2018-11" db="EMBL/GenBank/DDBJ databases">
        <authorList>
            <person name="Criscuolo A."/>
        </authorList>
    </citation>
    <scope>NUCLEOTIDE SEQUENCE [LARGE SCALE GENOMIC DNA]</scope>
    <source>
        <strain evidence="2">AT11b</strain>
    </source>
</reference>
<protein>
    <submittedName>
        <fullName evidence="2">Uncharacterized protein</fullName>
    </submittedName>
</protein>
<accession>A0A3P5XAI2</accession>
<gene>
    <name evidence="2" type="ORF">PSET11_01347</name>
</gene>
<dbReference type="Proteomes" id="UP000280861">
    <property type="component" value="Unassembled WGS sequence"/>
</dbReference>
<evidence type="ECO:0000313" key="2">
    <source>
        <dbReference type="EMBL" id="VDC24464.1"/>
    </source>
</evidence>
<dbReference type="NCBIfam" id="TIGR03816">
    <property type="entry name" value="tadE_like_DECH"/>
    <property type="match status" value="1"/>
</dbReference>
<keyword evidence="1" id="KW-0812">Transmembrane</keyword>
<dbReference type="EMBL" id="UXAU01000020">
    <property type="protein sequence ID" value="VDC24464.1"/>
    <property type="molecule type" value="Genomic_DNA"/>
</dbReference>
<feature type="transmembrane region" description="Helical" evidence="1">
    <location>
        <begin position="21"/>
        <end position="43"/>
    </location>
</feature>
<evidence type="ECO:0000313" key="3">
    <source>
        <dbReference type="Proteomes" id="UP000280861"/>
    </source>
</evidence>
<dbReference type="InterPro" id="IPR021202">
    <property type="entry name" value="Rv3654c-like"/>
</dbReference>
<evidence type="ECO:0000256" key="1">
    <source>
        <dbReference type="SAM" id="Phobius"/>
    </source>
</evidence>
<dbReference type="AlphaFoldDB" id="A0A3P5XAI2"/>
<keyword evidence="3" id="KW-1185">Reference proteome</keyword>
<dbReference type="RefSeq" id="WP_124091315.1">
    <property type="nucleotide sequence ID" value="NZ_CBCRYA010000004.1"/>
</dbReference>